<dbReference type="PANTHER" id="PTHR42648">
    <property type="entry name" value="TRANSPOSASE, PUTATIVE-RELATED"/>
    <property type="match status" value="1"/>
</dbReference>
<feature type="region of interest" description="Disordered" evidence="1">
    <location>
        <begin position="1"/>
        <end position="20"/>
    </location>
</feature>
<dbReference type="PANTHER" id="PTHR42648:SF18">
    <property type="entry name" value="RETROTRANSPOSON, UNCLASSIFIED-LIKE PROTEIN"/>
    <property type="match status" value="1"/>
</dbReference>
<reference evidence="3" key="1">
    <citation type="journal article" date="2019" name="Sci. Rep.">
        <title>Draft genome of Tanacetum cinerariifolium, the natural source of mosquito coil.</title>
        <authorList>
            <person name="Yamashiro T."/>
            <person name="Shiraishi A."/>
            <person name="Satake H."/>
            <person name="Nakayama K."/>
        </authorList>
    </citation>
    <scope>NUCLEOTIDE SEQUENCE</scope>
</reference>
<feature type="domain" description="GAG-pre-integrase" evidence="2">
    <location>
        <begin position="117"/>
        <end position="188"/>
    </location>
</feature>
<dbReference type="Pfam" id="PF13976">
    <property type="entry name" value="gag_pre-integrs"/>
    <property type="match status" value="1"/>
</dbReference>
<dbReference type="AlphaFoldDB" id="A0A699IUB1"/>
<evidence type="ECO:0000256" key="1">
    <source>
        <dbReference type="SAM" id="MobiDB-lite"/>
    </source>
</evidence>
<dbReference type="InterPro" id="IPR025724">
    <property type="entry name" value="GAG-pre-integrase_dom"/>
</dbReference>
<comment type="caution">
    <text evidence="3">The sequence shown here is derived from an EMBL/GenBank/DDBJ whole genome shotgun (WGS) entry which is preliminary data.</text>
</comment>
<proteinExistence type="predicted"/>
<gene>
    <name evidence="3" type="ORF">Tci_558546</name>
</gene>
<feature type="compositionally biased region" description="Basic and acidic residues" evidence="1">
    <location>
        <begin position="1"/>
        <end position="10"/>
    </location>
</feature>
<dbReference type="Pfam" id="PF14223">
    <property type="entry name" value="Retrotran_gag_2"/>
    <property type="match status" value="1"/>
</dbReference>
<accession>A0A699IUB1</accession>
<evidence type="ECO:0000259" key="2">
    <source>
        <dbReference type="Pfam" id="PF13976"/>
    </source>
</evidence>
<name>A0A699IUB1_TANCI</name>
<feature type="region of interest" description="Disordered" evidence="1">
    <location>
        <begin position="256"/>
        <end position="275"/>
    </location>
</feature>
<protein>
    <submittedName>
        <fullName evidence="3">Retrovirus-related Pol polyprotein from transposon TNT 1-94</fullName>
    </submittedName>
</protein>
<dbReference type="EMBL" id="BKCJ010334342">
    <property type="protein sequence ID" value="GEZ86573.1"/>
    <property type="molecule type" value="Genomic_DNA"/>
</dbReference>
<sequence>MNVGSKERIASPKPSKPKMRLRWSPTGKMFDIKGKLIASSESNGDNAFTHNPQELTIKLFLNSTFSLSRVYFVEGLGYKFSVGQFCDSNLKATFRRNTCIVRNLKVVDLLKGNRTTNLYTINLHDMAYASPICLMAWANSTESWLMHQLLSHLNFDTINDFSRYDLVTVLPKFKYHKEHICPSCEQGKRKRASHPPKPVLNSKQRLYLLHMDLCGPMRITSINGKRALCYPKNDREDIGKLCAKVIEFGDSYKVPTNTDPDNATTRKDDEQSGRSVTITTEDMQRKKNDVKARTTLLLSLPDEHQLRFNKFKSAKELWAAILKTFGGNEATKKRKKNLLK</sequence>
<organism evidence="3">
    <name type="scientific">Tanacetum cinerariifolium</name>
    <name type="common">Dalmatian daisy</name>
    <name type="synonym">Chrysanthemum cinerariifolium</name>
    <dbReference type="NCBI Taxonomy" id="118510"/>
    <lineage>
        <taxon>Eukaryota</taxon>
        <taxon>Viridiplantae</taxon>
        <taxon>Streptophyta</taxon>
        <taxon>Embryophyta</taxon>
        <taxon>Tracheophyta</taxon>
        <taxon>Spermatophyta</taxon>
        <taxon>Magnoliopsida</taxon>
        <taxon>eudicotyledons</taxon>
        <taxon>Gunneridae</taxon>
        <taxon>Pentapetalae</taxon>
        <taxon>asterids</taxon>
        <taxon>campanulids</taxon>
        <taxon>Asterales</taxon>
        <taxon>Asteraceae</taxon>
        <taxon>Asteroideae</taxon>
        <taxon>Anthemideae</taxon>
        <taxon>Anthemidinae</taxon>
        <taxon>Tanacetum</taxon>
    </lineage>
</organism>
<dbReference type="InterPro" id="IPR039537">
    <property type="entry name" value="Retrotran_Ty1/copia-like"/>
</dbReference>
<evidence type="ECO:0000313" key="3">
    <source>
        <dbReference type="EMBL" id="GEZ86573.1"/>
    </source>
</evidence>